<dbReference type="AlphaFoldDB" id="A0AAQ4CN05"/>
<evidence type="ECO:0000313" key="1">
    <source>
        <dbReference type="EMBL" id="BDB97186.1"/>
    </source>
</evidence>
<accession>A0AAQ4CN05</accession>
<evidence type="ECO:0000313" key="2">
    <source>
        <dbReference type="Proteomes" id="UP001319921"/>
    </source>
</evidence>
<dbReference type="RefSeq" id="WP_229571206.1">
    <property type="nucleotide sequence ID" value="NZ_AP025226.1"/>
</dbReference>
<name>A0AAQ4CN05_9CREN</name>
<proteinExistence type="predicted"/>
<keyword evidence="2" id="KW-1185">Reference proteome</keyword>
<protein>
    <submittedName>
        <fullName evidence="1">Uncharacterized protein</fullName>
    </submittedName>
</protein>
<dbReference type="KEGG" id="scas:SACC_02030"/>
<dbReference type="GeneID" id="68864927"/>
<dbReference type="Proteomes" id="UP001319921">
    <property type="component" value="Chromosome"/>
</dbReference>
<reference evidence="1 2" key="1">
    <citation type="journal article" date="2022" name="Microbiol. Resour. Announc.">
        <title>Complete Genome Sequence of the Hyperthermophilic and Acidophilic Archaeon Saccharolobus caldissimus Strain HS-3T.</title>
        <authorList>
            <person name="Sakai H.D."/>
            <person name="Kurosawa N."/>
        </authorList>
    </citation>
    <scope>NUCLEOTIDE SEQUENCE [LARGE SCALE GENOMIC DNA]</scope>
    <source>
        <strain evidence="1 2">JCM32116</strain>
    </source>
</reference>
<gene>
    <name evidence="1" type="ORF">SACC_02030</name>
</gene>
<organism evidence="1 2">
    <name type="scientific">Saccharolobus caldissimus</name>
    <dbReference type="NCBI Taxonomy" id="1702097"/>
    <lineage>
        <taxon>Archaea</taxon>
        <taxon>Thermoproteota</taxon>
        <taxon>Thermoprotei</taxon>
        <taxon>Sulfolobales</taxon>
        <taxon>Sulfolobaceae</taxon>
        <taxon>Saccharolobus</taxon>
    </lineage>
</organism>
<dbReference type="EMBL" id="AP025226">
    <property type="protein sequence ID" value="BDB97186.1"/>
    <property type="molecule type" value="Genomic_DNA"/>
</dbReference>
<sequence length="90" mass="10517">MKVESRIAILTKSNSIYVLCVFRGNFLEKIFLDYKEENIIAKIQSSTIINEIRYSNIGIGEYYNERKIEEMCEIIANKVSEKLNSDKVNF</sequence>